<accession>A0AAV4T777</accession>
<evidence type="ECO:0000313" key="2">
    <source>
        <dbReference type="Proteomes" id="UP001054945"/>
    </source>
</evidence>
<reference evidence="1 2" key="1">
    <citation type="submission" date="2021-06" db="EMBL/GenBank/DDBJ databases">
        <title>Caerostris extrusa draft genome.</title>
        <authorList>
            <person name="Kono N."/>
            <person name="Arakawa K."/>
        </authorList>
    </citation>
    <scope>NUCLEOTIDE SEQUENCE [LARGE SCALE GENOMIC DNA]</scope>
</reference>
<gene>
    <name evidence="1" type="ORF">CEXT_489411</name>
</gene>
<keyword evidence="2" id="KW-1185">Reference proteome</keyword>
<organism evidence="1 2">
    <name type="scientific">Caerostris extrusa</name>
    <name type="common">Bark spider</name>
    <name type="synonym">Caerostris bankana</name>
    <dbReference type="NCBI Taxonomy" id="172846"/>
    <lineage>
        <taxon>Eukaryota</taxon>
        <taxon>Metazoa</taxon>
        <taxon>Ecdysozoa</taxon>
        <taxon>Arthropoda</taxon>
        <taxon>Chelicerata</taxon>
        <taxon>Arachnida</taxon>
        <taxon>Araneae</taxon>
        <taxon>Araneomorphae</taxon>
        <taxon>Entelegynae</taxon>
        <taxon>Araneoidea</taxon>
        <taxon>Araneidae</taxon>
        <taxon>Caerostris</taxon>
    </lineage>
</organism>
<protein>
    <submittedName>
        <fullName evidence="1">Uncharacterized protein</fullName>
    </submittedName>
</protein>
<name>A0AAV4T777_CAEEX</name>
<evidence type="ECO:0000313" key="1">
    <source>
        <dbReference type="EMBL" id="GIY41272.1"/>
    </source>
</evidence>
<dbReference type="AlphaFoldDB" id="A0AAV4T777"/>
<dbReference type="EMBL" id="BPLR01010702">
    <property type="protein sequence ID" value="GIY41272.1"/>
    <property type="molecule type" value="Genomic_DNA"/>
</dbReference>
<sequence>MNTKPSLSNKTIFHSHQPVQQTPVHFSLSLSLSSSLTDAEEQRDLSVHLHPRNDSGTEVFGSVDPRNAAELKEKGKSFFCVAGGFFSAAGNLTHSYGAGAHVGVGGMDLRGVLL</sequence>
<dbReference type="Proteomes" id="UP001054945">
    <property type="component" value="Unassembled WGS sequence"/>
</dbReference>
<proteinExistence type="predicted"/>
<comment type="caution">
    <text evidence="1">The sequence shown here is derived from an EMBL/GenBank/DDBJ whole genome shotgun (WGS) entry which is preliminary data.</text>
</comment>